<comment type="subcellular location">
    <subcellularLocation>
        <location evidence="7">Cytoplasm</location>
    </subcellularLocation>
</comment>
<comment type="pathway">
    <text evidence="7">Metabolic intermediate biosynthesis; chorismate biosynthesis; chorismate from D-erythrose 4-phosphate and phosphoenolpyruvate: step 5/7.</text>
</comment>
<keyword evidence="3 7" id="KW-0547">Nucleotide-binding</keyword>
<dbReference type="PRINTS" id="PR01100">
    <property type="entry name" value="SHIKIMTKNASE"/>
</dbReference>
<proteinExistence type="inferred from homology"/>
<feature type="binding site" evidence="7">
    <location>
        <position position="83"/>
    </location>
    <ligand>
        <name>substrate</name>
    </ligand>
</feature>
<keyword evidence="6 7" id="KW-0057">Aromatic amino acid biosynthesis</keyword>
<feature type="binding site" evidence="7">
    <location>
        <position position="144"/>
    </location>
    <ligand>
        <name>ATP</name>
        <dbReference type="ChEBI" id="CHEBI:30616"/>
    </ligand>
</feature>
<keyword evidence="7" id="KW-0479">Metal-binding</keyword>
<organism evidence="8 9">
    <name type="scientific">Labrys neptuniae</name>
    <dbReference type="NCBI Taxonomy" id="376174"/>
    <lineage>
        <taxon>Bacteria</taxon>
        <taxon>Pseudomonadati</taxon>
        <taxon>Pseudomonadota</taxon>
        <taxon>Alphaproteobacteria</taxon>
        <taxon>Hyphomicrobiales</taxon>
        <taxon>Xanthobacteraceae</taxon>
        <taxon>Labrys</taxon>
    </lineage>
</organism>
<gene>
    <name evidence="7" type="primary">aroK</name>
    <name evidence="8" type="ORF">ABXS05_21565</name>
</gene>
<feature type="binding site" evidence="7">
    <location>
        <begin position="37"/>
        <end position="42"/>
    </location>
    <ligand>
        <name>ATP</name>
        <dbReference type="ChEBI" id="CHEBI:30616"/>
    </ligand>
</feature>
<sequence length="205" mass="22578">MQDDMSGFATPPVPAEREKKMAEALAGRSVVLVGMMGAGKSAVGRRLAGRLGLEFRDADTEIEEAAQKTISEIFASDGEAFFRDKERRVIARLLACDKPIVLATGGGAYMNEETRTLIARCGISIWLKAELDVLMRRVRRKPTRPLLQTPDPEGTLRKLIEVRYPIYAGADVTVLSRDVAQETVLEDVVTALEHHLSTERSDKPA</sequence>
<keyword evidence="5 7" id="KW-0067">ATP-binding</keyword>
<comment type="similarity">
    <text evidence="7">Belongs to the shikimate kinase family.</text>
</comment>
<comment type="function">
    <text evidence="7">Catalyzes the specific phosphorylation of the 3-hydroxyl group of shikimic acid using ATP as a cosubstrate.</text>
</comment>
<evidence type="ECO:0000256" key="7">
    <source>
        <dbReference type="HAMAP-Rule" id="MF_00109"/>
    </source>
</evidence>
<dbReference type="EMBL" id="JBFNQD010000008">
    <property type="protein sequence ID" value="MEW9308158.1"/>
    <property type="molecule type" value="Genomic_DNA"/>
</dbReference>
<dbReference type="Pfam" id="PF01202">
    <property type="entry name" value="SKI"/>
    <property type="match status" value="1"/>
</dbReference>
<evidence type="ECO:0000313" key="8">
    <source>
        <dbReference type="EMBL" id="MEW9308158.1"/>
    </source>
</evidence>
<accession>A0ABV3PRT5</accession>
<feature type="binding site" evidence="7">
    <location>
        <position position="59"/>
    </location>
    <ligand>
        <name>substrate</name>
    </ligand>
</feature>
<keyword evidence="2 7" id="KW-0808">Transferase</keyword>
<feature type="binding site" evidence="7">
    <location>
        <position position="163"/>
    </location>
    <ligand>
        <name>substrate</name>
    </ligand>
</feature>
<evidence type="ECO:0000256" key="3">
    <source>
        <dbReference type="ARBA" id="ARBA00022741"/>
    </source>
</evidence>
<keyword evidence="9" id="KW-1185">Reference proteome</keyword>
<protein>
    <recommendedName>
        <fullName evidence="7">Shikimate kinase</fullName>
        <shortName evidence="7">SK</shortName>
        <ecNumber evidence="7">2.7.1.71</ecNumber>
    </recommendedName>
</protein>
<dbReference type="InterPro" id="IPR027417">
    <property type="entry name" value="P-loop_NTPase"/>
</dbReference>
<dbReference type="InterPro" id="IPR000623">
    <property type="entry name" value="Shikimate_kinase/TSH1"/>
</dbReference>
<comment type="caution">
    <text evidence="8">The sequence shown here is derived from an EMBL/GenBank/DDBJ whole genome shotgun (WGS) entry which is preliminary data.</text>
</comment>
<keyword evidence="7" id="KW-0460">Magnesium</keyword>
<dbReference type="InterPro" id="IPR031322">
    <property type="entry name" value="Shikimate/glucono_kinase"/>
</dbReference>
<dbReference type="Proteomes" id="UP001555786">
    <property type="component" value="Unassembled WGS sequence"/>
</dbReference>
<dbReference type="GO" id="GO:0004765">
    <property type="term" value="F:shikimate kinase activity"/>
    <property type="evidence" value="ECO:0007669"/>
    <property type="project" value="UniProtKB-EC"/>
</dbReference>
<keyword evidence="4 7" id="KW-0418">Kinase</keyword>
<evidence type="ECO:0000313" key="9">
    <source>
        <dbReference type="Proteomes" id="UP001555786"/>
    </source>
</evidence>
<keyword evidence="1 7" id="KW-0028">Amino-acid biosynthesis</keyword>
<comment type="subunit">
    <text evidence="7">Monomer.</text>
</comment>
<dbReference type="RefSeq" id="WP_311932983.1">
    <property type="nucleotide sequence ID" value="NZ_JAVSCS010000003.1"/>
</dbReference>
<dbReference type="SUPFAM" id="SSF52540">
    <property type="entry name" value="P-loop containing nucleoside triphosphate hydrolases"/>
    <property type="match status" value="1"/>
</dbReference>
<dbReference type="NCBIfam" id="NF010552">
    <property type="entry name" value="PRK13946.1"/>
    <property type="match status" value="1"/>
</dbReference>
<reference evidence="8 9" key="1">
    <citation type="submission" date="2024-07" db="EMBL/GenBank/DDBJ databases">
        <title>Description of Labrys sedimenti sp. nov., isolated from a diclofenac-degrading enrichment culture.</title>
        <authorList>
            <person name="Tancsics A."/>
            <person name="Csepanyi A."/>
        </authorList>
    </citation>
    <scope>NUCLEOTIDE SEQUENCE [LARGE SCALE GENOMIC DNA]</scope>
    <source>
        <strain evidence="8 9">LMG 23578</strain>
    </source>
</reference>
<comment type="caution">
    <text evidence="7">Lacks conserved residue(s) required for the propagation of feature annotation.</text>
</comment>
<feature type="binding site" evidence="7">
    <location>
        <position position="106"/>
    </location>
    <ligand>
        <name>substrate</name>
    </ligand>
</feature>
<evidence type="ECO:0000256" key="5">
    <source>
        <dbReference type="ARBA" id="ARBA00022840"/>
    </source>
</evidence>
<dbReference type="CDD" id="cd00464">
    <property type="entry name" value="SK"/>
    <property type="match status" value="1"/>
</dbReference>
<dbReference type="PANTHER" id="PTHR21087:SF16">
    <property type="entry name" value="SHIKIMATE KINASE 1, CHLOROPLASTIC"/>
    <property type="match status" value="1"/>
</dbReference>
<dbReference type="PANTHER" id="PTHR21087">
    <property type="entry name" value="SHIKIMATE KINASE"/>
    <property type="match status" value="1"/>
</dbReference>
<evidence type="ECO:0000256" key="1">
    <source>
        <dbReference type="ARBA" id="ARBA00022605"/>
    </source>
</evidence>
<name>A0ABV3PRT5_9HYPH</name>
<evidence type="ECO:0000256" key="2">
    <source>
        <dbReference type="ARBA" id="ARBA00022679"/>
    </source>
</evidence>
<comment type="catalytic activity">
    <reaction evidence="7">
        <text>shikimate + ATP = 3-phosphoshikimate + ADP + H(+)</text>
        <dbReference type="Rhea" id="RHEA:13121"/>
        <dbReference type="ChEBI" id="CHEBI:15378"/>
        <dbReference type="ChEBI" id="CHEBI:30616"/>
        <dbReference type="ChEBI" id="CHEBI:36208"/>
        <dbReference type="ChEBI" id="CHEBI:145989"/>
        <dbReference type="ChEBI" id="CHEBI:456216"/>
        <dbReference type="EC" id="2.7.1.71"/>
    </reaction>
</comment>
<evidence type="ECO:0000256" key="6">
    <source>
        <dbReference type="ARBA" id="ARBA00023141"/>
    </source>
</evidence>
<keyword evidence="7" id="KW-0963">Cytoplasm</keyword>
<evidence type="ECO:0000256" key="4">
    <source>
        <dbReference type="ARBA" id="ARBA00022777"/>
    </source>
</evidence>
<feature type="binding site" evidence="7">
    <location>
        <position position="41"/>
    </location>
    <ligand>
        <name>Mg(2+)</name>
        <dbReference type="ChEBI" id="CHEBI:18420"/>
    </ligand>
</feature>
<dbReference type="Gene3D" id="3.40.50.300">
    <property type="entry name" value="P-loop containing nucleotide triphosphate hydrolases"/>
    <property type="match status" value="1"/>
</dbReference>
<comment type="cofactor">
    <cofactor evidence="7">
        <name>Mg(2+)</name>
        <dbReference type="ChEBI" id="CHEBI:18420"/>
    </cofactor>
    <text evidence="7">Binds 1 Mg(2+) ion per subunit.</text>
</comment>
<dbReference type="HAMAP" id="MF_00109">
    <property type="entry name" value="Shikimate_kinase"/>
    <property type="match status" value="1"/>
</dbReference>
<dbReference type="EC" id="2.7.1.71" evidence="7"/>